<dbReference type="AlphaFoldDB" id="A0A0C9YAF8"/>
<proteinExistence type="predicted"/>
<evidence type="ECO:0000313" key="2">
    <source>
        <dbReference type="Proteomes" id="UP000054018"/>
    </source>
</evidence>
<gene>
    <name evidence="1" type="ORF">PISMIDRAFT_65178</name>
</gene>
<dbReference type="OrthoDB" id="3244185at2759"/>
<reference evidence="2" key="2">
    <citation type="submission" date="2015-01" db="EMBL/GenBank/DDBJ databases">
        <title>Evolutionary Origins and Diversification of the Mycorrhizal Mutualists.</title>
        <authorList>
            <consortium name="DOE Joint Genome Institute"/>
            <consortium name="Mycorrhizal Genomics Consortium"/>
            <person name="Kohler A."/>
            <person name="Kuo A."/>
            <person name="Nagy L.G."/>
            <person name="Floudas D."/>
            <person name="Copeland A."/>
            <person name="Barry K.W."/>
            <person name="Cichocki N."/>
            <person name="Veneault-Fourrey C."/>
            <person name="LaButti K."/>
            <person name="Lindquist E.A."/>
            <person name="Lipzen A."/>
            <person name="Lundell T."/>
            <person name="Morin E."/>
            <person name="Murat C."/>
            <person name="Riley R."/>
            <person name="Ohm R."/>
            <person name="Sun H."/>
            <person name="Tunlid A."/>
            <person name="Henrissat B."/>
            <person name="Grigoriev I.V."/>
            <person name="Hibbett D.S."/>
            <person name="Martin F."/>
        </authorList>
    </citation>
    <scope>NUCLEOTIDE SEQUENCE [LARGE SCALE GENOMIC DNA]</scope>
    <source>
        <strain evidence="2">441</strain>
    </source>
</reference>
<dbReference type="EMBL" id="KN834334">
    <property type="protein sequence ID" value="KIK10984.1"/>
    <property type="molecule type" value="Genomic_DNA"/>
</dbReference>
<feature type="non-terminal residue" evidence="1">
    <location>
        <position position="61"/>
    </location>
</feature>
<sequence>HPLVYVEWFTALRRKDQVSGLYIVSHSMCHHHPNVSIISTDRIVCLCHLQARCGKQISGDW</sequence>
<dbReference type="HOGENOM" id="CLU_155374_1_1_1"/>
<keyword evidence="2" id="KW-1185">Reference proteome</keyword>
<name>A0A0C9YAF8_9AGAM</name>
<dbReference type="Proteomes" id="UP000054018">
    <property type="component" value="Unassembled WGS sequence"/>
</dbReference>
<feature type="non-terminal residue" evidence="1">
    <location>
        <position position="1"/>
    </location>
</feature>
<accession>A0A0C9YAF8</accession>
<evidence type="ECO:0000313" key="1">
    <source>
        <dbReference type="EMBL" id="KIK10984.1"/>
    </source>
</evidence>
<reference evidence="1 2" key="1">
    <citation type="submission" date="2014-04" db="EMBL/GenBank/DDBJ databases">
        <authorList>
            <consortium name="DOE Joint Genome Institute"/>
            <person name="Kuo A."/>
            <person name="Kohler A."/>
            <person name="Costa M.D."/>
            <person name="Nagy L.G."/>
            <person name="Floudas D."/>
            <person name="Copeland A."/>
            <person name="Barry K.W."/>
            <person name="Cichocki N."/>
            <person name="Veneault-Fourrey C."/>
            <person name="LaButti K."/>
            <person name="Lindquist E.A."/>
            <person name="Lipzen A."/>
            <person name="Lundell T."/>
            <person name="Morin E."/>
            <person name="Murat C."/>
            <person name="Sun H."/>
            <person name="Tunlid A."/>
            <person name="Henrissat B."/>
            <person name="Grigoriev I.V."/>
            <person name="Hibbett D.S."/>
            <person name="Martin F."/>
            <person name="Nordberg H.P."/>
            <person name="Cantor M.N."/>
            <person name="Hua S.X."/>
        </authorList>
    </citation>
    <scope>NUCLEOTIDE SEQUENCE [LARGE SCALE GENOMIC DNA]</scope>
    <source>
        <strain evidence="1 2">441</strain>
    </source>
</reference>
<protein>
    <submittedName>
        <fullName evidence="1">Uncharacterized protein</fullName>
    </submittedName>
</protein>
<organism evidence="1 2">
    <name type="scientific">Pisolithus microcarpus 441</name>
    <dbReference type="NCBI Taxonomy" id="765257"/>
    <lineage>
        <taxon>Eukaryota</taxon>
        <taxon>Fungi</taxon>
        <taxon>Dikarya</taxon>
        <taxon>Basidiomycota</taxon>
        <taxon>Agaricomycotina</taxon>
        <taxon>Agaricomycetes</taxon>
        <taxon>Agaricomycetidae</taxon>
        <taxon>Boletales</taxon>
        <taxon>Sclerodermatineae</taxon>
        <taxon>Pisolithaceae</taxon>
        <taxon>Pisolithus</taxon>
    </lineage>
</organism>